<protein>
    <submittedName>
        <fullName evidence="3">Alpha/beta hydrolase</fullName>
    </submittedName>
</protein>
<dbReference type="InterPro" id="IPR029058">
    <property type="entry name" value="AB_hydrolase_fold"/>
</dbReference>
<proteinExistence type="predicted"/>
<dbReference type="Gene3D" id="3.40.50.1820">
    <property type="entry name" value="alpha/beta hydrolase"/>
    <property type="match status" value="1"/>
</dbReference>
<dbReference type="InterPro" id="IPR022742">
    <property type="entry name" value="Hydrolase_4"/>
</dbReference>
<dbReference type="AlphaFoldDB" id="A0A0F6W8B0"/>
<feature type="domain" description="Serine aminopeptidase S33" evidence="2">
    <location>
        <begin position="31"/>
        <end position="273"/>
    </location>
</feature>
<dbReference type="STRING" id="927083.DB32_007014"/>
<dbReference type="GO" id="GO:0052689">
    <property type="term" value="F:carboxylic ester hydrolase activity"/>
    <property type="evidence" value="ECO:0007669"/>
    <property type="project" value="UniProtKB-ARBA"/>
</dbReference>
<reference evidence="3 4" key="1">
    <citation type="submission" date="2015-03" db="EMBL/GenBank/DDBJ databases">
        <title>Genome assembly of Sandaracinus amylolyticus DSM 53668.</title>
        <authorList>
            <person name="Sharma G."/>
            <person name="Subramanian S."/>
        </authorList>
    </citation>
    <scope>NUCLEOTIDE SEQUENCE [LARGE SCALE GENOMIC DNA]</scope>
    <source>
        <strain evidence="3 4">DSM 53668</strain>
    </source>
</reference>
<evidence type="ECO:0000256" key="1">
    <source>
        <dbReference type="ARBA" id="ARBA00022801"/>
    </source>
</evidence>
<accession>A0A0F6W8B0</accession>
<dbReference type="Pfam" id="PF12146">
    <property type="entry name" value="Hydrolase_4"/>
    <property type="match status" value="1"/>
</dbReference>
<dbReference type="OrthoDB" id="9805123at2"/>
<evidence type="ECO:0000313" key="4">
    <source>
        <dbReference type="Proteomes" id="UP000034883"/>
    </source>
</evidence>
<evidence type="ECO:0000259" key="2">
    <source>
        <dbReference type="Pfam" id="PF12146"/>
    </source>
</evidence>
<name>A0A0F6W8B0_9BACT</name>
<sequence length="306" mass="33149">MSIEPTSFESRGERCAATWYWPDGGGERWPCVVLANGFSGTRDWILPDFGARFAGAGIAALTFDYRHLGESGGAPRQIVDVGEQRADLRAALAHARRDARIDPRRVALWGTSLGGSHALDAAAGDPEVAALILNMPALDAVSGGNVEEKRKRVGVSRARTAAITLRLIGLALRDLARRARGADPLYLAVYGAPGEAFFTDPELAPRFRRVAEGSPTWQNRVAARFLLGAPRYRSGTFERVKAPILICLAEHDIEVSTDFIRAKAKGAASADVRTYPVGHFDLYHGDAFEKVVSDQVAFLRAHLKSA</sequence>
<dbReference type="PANTHER" id="PTHR22946:SF9">
    <property type="entry name" value="POLYKETIDE TRANSFERASE AF380"/>
    <property type="match status" value="1"/>
</dbReference>
<organism evidence="3 4">
    <name type="scientific">Sandaracinus amylolyticus</name>
    <dbReference type="NCBI Taxonomy" id="927083"/>
    <lineage>
        <taxon>Bacteria</taxon>
        <taxon>Pseudomonadati</taxon>
        <taxon>Myxococcota</taxon>
        <taxon>Polyangia</taxon>
        <taxon>Polyangiales</taxon>
        <taxon>Sandaracinaceae</taxon>
        <taxon>Sandaracinus</taxon>
    </lineage>
</organism>
<gene>
    <name evidence="3" type="ORF">DB32_007014</name>
</gene>
<keyword evidence="4" id="KW-1185">Reference proteome</keyword>
<keyword evidence="1 3" id="KW-0378">Hydrolase</keyword>
<dbReference type="Proteomes" id="UP000034883">
    <property type="component" value="Chromosome"/>
</dbReference>
<dbReference type="SUPFAM" id="SSF53474">
    <property type="entry name" value="alpha/beta-Hydrolases"/>
    <property type="match status" value="1"/>
</dbReference>
<dbReference type="KEGG" id="samy:DB32_007014"/>
<dbReference type="PANTHER" id="PTHR22946">
    <property type="entry name" value="DIENELACTONE HYDROLASE DOMAIN-CONTAINING PROTEIN-RELATED"/>
    <property type="match status" value="1"/>
</dbReference>
<dbReference type="InterPro" id="IPR050261">
    <property type="entry name" value="FrsA_esterase"/>
</dbReference>
<dbReference type="EMBL" id="CP011125">
    <property type="protein sequence ID" value="AKF09865.1"/>
    <property type="molecule type" value="Genomic_DNA"/>
</dbReference>
<evidence type="ECO:0000313" key="3">
    <source>
        <dbReference type="EMBL" id="AKF09865.1"/>
    </source>
</evidence>
<dbReference type="RefSeq" id="WP_053236869.1">
    <property type="nucleotide sequence ID" value="NZ_CP011125.1"/>
</dbReference>